<feature type="domain" description="Folate receptor-like" evidence="4">
    <location>
        <begin position="73"/>
        <end position="189"/>
    </location>
</feature>
<dbReference type="AlphaFoldDB" id="A0A250XD00"/>
<dbReference type="InterPro" id="IPR018143">
    <property type="entry name" value="Folate_rcpt-like"/>
</dbReference>
<evidence type="ECO:0000313" key="5">
    <source>
        <dbReference type="EMBL" id="GAX80968.1"/>
    </source>
</evidence>
<dbReference type="Pfam" id="PF03024">
    <property type="entry name" value="Folate_rec"/>
    <property type="match status" value="1"/>
</dbReference>
<comment type="caution">
    <text evidence="5">The sequence shown here is derived from an EMBL/GenBank/DDBJ whole genome shotgun (WGS) entry which is preliminary data.</text>
</comment>
<protein>
    <recommendedName>
        <fullName evidence="4">Folate receptor-like domain-containing protein</fullName>
    </recommendedName>
</protein>
<organism evidence="5 6">
    <name type="scientific">Chlamydomonas eustigma</name>
    <dbReference type="NCBI Taxonomy" id="1157962"/>
    <lineage>
        <taxon>Eukaryota</taxon>
        <taxon>Viridiplantae</taxon>
        <taxon>Chlorophyta</taxon>
        <taxon>core chlorophytes</taxon>
        <taxon>Chlorophyceae</taxon>
        <taxon>CS clade</taxon>
        <taxon>Chlamydomonadales</taxon>
        <taxon>Chlamydomonadaceae</taxon>
        <taxon>Chlamydomonas</taxon>
    </lineage>
</organism>
<name>A0A250XD00_9CHLO</name>
<dbReference type="STRING" id="1157962.A0A250XD00"/>
<evidence type="ECO:0000313" key="6">
    <source>
        <dbReference type="Proteomes" id="UP000232323"/>
    </source>
</evidence>
<keyword evidence="3" id="KW-1133">Transmembrane helix</keyword>
<evidence type="ECO:0000259" key="4">
    <source>
        <dbReference type="Pfam" id="PF03024"/>
    </source>
</evidence>
<keyword evidence="6" id="KW-1185">Reference proteome</keyword>
<keyword evidence="3" id="KW-0472">Membrane</keyword>
<gene>
    <name evidence="5" type="ORF">CEUSTIGMA_g8403.t1</name>
</gene>
<accession>A0A250XD00</accession>
<reference evidence="5 6" key="1">
    <citation type="submission" date="2017-08" db="EMBL/GenBank/DDBJ databases">
        <title>Acidophilic green algal genome provides insights into adaptation to an acidic environment.</title>
        <authorList>
            <person name="Hirooka S."/>
            <person name="Hirose Y."/>
            <person name="Kanesaki Y."/>
            <person name="Higuchi S."/>
            <person name="Fujiwara T."/>
            <person name="Onuma R."/>
            <person name="Era A."/>
            <person name="Ohbayashi R."/>
            <person name="Uzuka A."/>
            <person name="Nozaki H."/>
            <person name="Yoshikawa H."/>
            <person name="Miyagishima S.Y."/>
        </authorList>
    </citation>
    <scope>NUCLEOTIDE SEQUENCE [LARGE SCALE GENOMIC DNA]</scope>
    <source>
        <strain evidence="5 6">NIES-2499</strain>
    </source>
</reference>
<proteinExistence type="predicted"/>
<dbReference type="Proteomes" id="UP000232323">
    <property type="component" value="Unassembled WGS sequence"/>
</dbReference>
<keyword evidence="2" id="KW-1015">Disulfide bond</keyword>
<dbReference type="PANTHER" id="PTHR37390">
    <property type="entry name" value="OS02G0592500 PROTEIN"/>
    <property type="match status" value="1"/>
</dbReference>
<evidence type="ECO:0000256" key="2">
    <source>
        <dbReference type="ARBA" id="ARBA00023157"/>
    </source>
</evidence>
<dbReference type="PANTHER" id="PTHR37390:SF1">
    <property type="entry name" value="FOLATE-BINDING PROTEIN 1"/>
    <property type="match status" value="1"/>
</dbReference>
<evidence type="ECO:0000256" key="3">
    <source>
        <dbReference type="SAM" id="Phobius"/>
    </source>
</evidence>
<dbReference type="OrthoDB" id="547621at2759"/>
<feature type="transmembrane region" description="Helical" evidence="3">
    <location>
        <begin position="240"/>
        <end position="260"/>
    </location>
</feature>
<dbReference type="EMBL" id="BEGY01000059">
    <property type="protein sequence ID" value="GAX80968.1"/>
    <property type="molecule type" value="Genomic_DNA"/>
</dbReference>
<keyword evidence="3" id="KW-0812">Transmembrane</keyword>
<evidence type="ECO:0000256" key="1">
    <source>
        <dbReference type="ARBA" id="ARBA00022729"/>
    </source>
</evidence>
<sequence>MSCDIILGHHIGLHGQVFLSHLLIVLWTSFKSTRAQSDHRTCKPQGLLTLDAPYPQLQVLEGGLPFCPQFPCTCCNRSHITAMHRSMAGAFDEPSSLSSSFSSRCAEMLKIIACRPCDPMVGVGLKEKVCRHTCKAWLSACRNDYFGFDSISGALVPCSNAAATSRLLICSRLNALVPEGAEQLCALEGLEVVDAEAGATLCYDGSTMSSDLGQICEGAPVVKRRVRTGRSGGASSSESMFSWSALWVKLTLAGVLLYFINMVRGWMKKRSKPKWRSNLHTGHSSHGLSPLKGPSWSWWNMLSGGQSVVQTSASQKLAGKPYRPHAHPR</sequence>
<dbReference type="InterPro" id="IPR053305">
    <property type="entry name" value="Folate-binding_rcpt-like"/>
</dbReference>
<keyword evidence="1" id="KW-0732">Signal</keyword>